<comment type="catalytic activity">
    <reaction evidence="6">
        <text>octanoyl-[ACP] + L-lysyl-[protein] = N(6)-octanoyl-L-lysyl-[protein] + holo-[ACP] + H(+)</text>
        <dbReference type="Rhea" id="RHEA:17665"/>
        <dbReference type="Rhea" id="RHEA-COMP:9636"/>
        <dbReference type="Rhea" id="RHEA-COMP:9685"/>
        <dbReference type="Rhea" id="RHEA-COMP:9752"/>
        <dbReference type="Rhea" id="RHEA-COMP:9928"/>
        <dbReference type="ChEBI" id="CHEBI:15378"/>
        <dbReference type="ChEBI" id="CHEBI:29969"/>
        <dbReference type="ChEBI" id="CHEBI:64479"/>
        <dbReference type="ChEBI" id="CHEBI:78463"/>
        <dbReference type="ChEBI" id="CHEBI:78809"/>
        <dbReference type="EC" id="2.3.1.181"/>
    </reaction>
</comment>
<dbReference type="PANTHER" id="PTHR10993">
    <property type="entry name" value="OCTANOYLTRANSFERASE"/>
    <property type="match status" value="1"/>
</dbReference>
<evidence type="ECO:0000256" key="2">
    <source>
        <dbReference type="ARBA" id="ARBA00022490"/>
    </source>
</evidence>
<keyword evidence="3 6" id="KW-0808">Transferase</keyword>
<dbReference type="InterPro" id="IPR045864">
    <property type="entry name" value="aa-tRNA-synth_II/BPL/LPL"/>
</dbReference>
<proteinExistence type="inferred from homology"/>
<dbReference type="PROSITE" id="PS01313">
    <property type="entry name" value="LIPB"/>
    <property type="match status" value="1"/>
</dbReference>
<evidence type="ECO:0000256" key="4">
    <source>
        <dbReference type="ARBA" id="ARBA00023315"/>
    </source>
</evidence>
<evidence type="ECO:0000256" key="1">
    <source>
        <dbReference type="ARBA" id="ARBA00004821"/>
    </source>
</evidence>
<dbReference type="HAMAP" id="MF_00013">
    <property type="entry name" value="LipB"/>
    <property type="match status" value="1"/>
</dbReference>
<dbReference type="PROSITE" id="PS51733">
    <property type="entry name" value="BPL_LPL_CATALYTIC"/>
    <property type="match status" value="1"/>
</dbReference>
<comment type="miscellaneous">
    <text evidence="6">In the reaction, the free carboxyl group of octanoic acid is attached via an amide linkage to the epsilon-amino group of a specific lysine residue of lipoyl domains of lipoate-dependent enzymes.</text>
</comment>
<gene>
    <name evidence="6 8" type="primary">lipB</name>
    <name evidence="8" type="ORF">AW09_002253</name>
</gene>
<keyword evidence="2 6" id="KW-0963">Cytoplasm</keyword>
<comment type="similarity">
    <text evidence="6">Belongs to the LipB family.</text>
</comment>
<comment type="pathway">
    <text evidence="1 6">Protein modification; protein lipoylation via endogenous pathway; protein N(6)-(lipoyl)lysine from octanoyl-[acyl-carrier-protein]: step 1/2.</text>
</comment>
<dbReference type="PANTHER" id="PTHR10993:SF7">
    <property type="entry name" value="LIPOYLTRANSFERASE 2, MITOCHONDRIAL-RELATED"/>
    <property type="match status" value="1"/>
</dbReference>
<feature type="binding site" evidence="6">
    <location>
        <begin position="158"/>
        <end position="160"/>
    </location>
    <ligand>
        <name>substrate</name>
    </ligand>
</feature>
<evidence type="ECO:0000256" key="5">
    <source>
        <dbReference type="ARBA" id="ARBA00024732"/>
    </source>
</evidence>
<comment type="caution">
    <text evidence="8">The sequence shown here is derived from an EMBL/GenBank/DDBJ whole genome shotgun (WGS) entry which is preliminary data.</text>
</comment>
<dbReference type="Proteomes" id="UP000020077">
    <property type="component" value="Unassembled WGS sequence"/>
</dbReference>
<sequence>MKPAGEGGAGDSDGFDSDAMPAASSLRVRHLGCTDYWQTWQEMVRFTAARSDQTVDELWCCQHAPVLTLGQAGKPEHLLADLGIPLVQTDRGGQITYHGPGQVVIYLLLDLNRRKLKVRELVTAIEQAAIDLLAEHGVVAERHGGAPGVYVGVAKVAALGLRVRKGCCYHGISLNVAMDLSPFAAINPCGYPGLPVTQTRDLGIALTPAQAATALAGHLVEQLERKR</sequence>
<dbReference type="NCBIfam" id="TIGR00214">
    <property type="entry name" value="lipB"/>
    <property type="match status" value="1"/>
</dbReference>
<dbReference type="GO" id="GO:0009249">
    <property type="term" value="P:protein lipoylation"/>
    <property type="evidence" value="ECO:0007669"/>
    <property type="project" value="InterPro"/>
</dbReference>
<dbReference type="InterPro" id="IPR020605">
    <property type="entry name" value="Octanoyltransferase_CS"/>
</dbReference>
<dbReference type="SUPFAM" id="SSF55681">
    <property type="entry name" value="Class II aaRS and biotin synthetases"/>
    <property type="match status" value="1"/>
</dbReference>
<dbReference type="EMBL" id="JDVG02000371">
    <property type="protein sequence ID" value="KFB72561.1"/>
    <property type="molecule type" value="Genomic_DNA"/>
</dbReference>
<evidence type="ECO:0000313" key="9">
    <source>
        <dbReference type="Proteomes" id="UP000020077"/>
    </source>
</evidence>
<comment type="function">
    <text evidence="5 6">Catalyzes the transfer of endogenously produced octanoic acid from octanoyl-acyl-carrier-protein onto the lipoyl domains of lipoate-dependent enzymes. Lipoyl-ACP can also act as a substrate although octanoyl-ACP is likely to be the physiological substrate.</text>
</comment>
<dbReference type="UniPathway" id="UPA00538">
    <property type="reaction ID" value="UER00592"/>
</dbReference>
<feature type="binding site" evidence="6">
    <location>
        <begin position="171"/>
        <end position="173"/>
    </location>
    <ligand>
        <name>substrate</name>
    </ligand>
</feature>
<evidence type="ECO:0000256" key="3">
    <source>
        <dbReference type="ARBA" id="ARBA00022679"/>
    </source>
</evidence>
<dbReference type="InterPro" id="IPR000544">
    <property type="entry name" value="Octanoyltransferase"/>
</dbReference>
<dbReference type="Pfam" id="PF21948">
    <property type="entry name" value="LplA-B_cat"/>
    <property type="match status" value="1"/>
</dbReference>
<evidence type="ECO:0000259" key="7">
    <source>
        <dbReference type="PROSITE" id="PS51733"/>
    </source>
</evidence>
<dbReference type="AlphaFoldDB" id="A0A080LVD4"/>
<dbReference type="CDD" id="cd16444">
    <property type="entry name" value="LipB"/>
    <property type="match status" value="1"/>
</dbReference>
<name>A0A080LVD4_9PROT</name>
<evidence type="ECO:0000313" key="8">
    <source>
        <dbReference type="EMBL" id="KFB72561.1"/>
    </source>
</evidence>
<evidence type="ECO:0000256" key="6">
    <source>
        <dbReference type="HAMAP-Rule" id="MF_00013"/>
    </source>
</evidence>
<organism evidence="8 9">
    <name type="scientific">Candidatus Accumulibacter phosphatis</name>
    <dbReference type="NCBI Taxonomy" id="327160"/>
    <lineage>
        <taxon>Bacteria</taxon>
        <taxon>Pseudomonadati</taxon>
        <taxon>Pseudomonadota</taxon>
        <taxon>Betaproteobacteria</taxon>
        <taxon>Candidatus Accumulibacter</taxon>
    </lineage>
</organism>
<feature type="binding site" evidence="6">
    <location>
        <begin position="91"/>
        <end position="98"/>
    </location>
    <ligand>
        <name>substrate</name>
    </ligand>
</feature>
<dbReference type="FunFam" id="3.30.930.10:FF:000020">
    <property type="entry name" value="Octanoyltransferase"/>
    <property type="match status" value="1"/>
</dbReference>
<feature type="site" description="Lowers pKa of active site Cys" evidence="6">
    <location>
        <position position="155"/>
    </location>
</feature>
<keyword evidence="4 6" id="KW-0012">Acyltransferase</keyword>
<protein>
    <recommendedName>
        <fullName evidence="6">Octanoyltransferase</fullName>
        <ecNumber evidence="6">2.3.1.181</ecNumber>
    </recommendedName>
    <alternativeName>
        <fullName evidence="6">Lipoate-protein ligase B</fullName>
    </alternativeName>
    <alternativeName>
        <fullName evidence="6">Lipoyl/octanoyl transferase</fullName>
    </alternativeName>
    <alternativeName>
        <fullName evidence="6">Octanoyl-[acyl-carrier-protein]-protein N-octanoyltransferase</fullName>
    </alternativeName>
</protein>
<dbReference type="GO" id="GO:0005737">
    <property type="term" value="C:cytoplasm"/>
    <property type="evidence" value="ECO:0007669"/>
    <property type="project" value="UniProtKB-SubCell"/>
</dbReference>
<dbReference type="Gene3D" id="3.30.930.10">
    <property type="entry name" value="Bira Bifunctional Protein, Domain 2"/>
    <property type="match status" value="1"/>
</dbReference>
<dbReference type="EC" id="2.3.1.181" evidence="6"/>
<dbReference type="GO" id="GO:0033819">
    <property type="term" value="F:lipoyl(octanoyl) transferase activity"/>
    <property type="evidence" value="ECO:0007669"/>
    <property type="project" value="UniProtKB-EC"/>
</dbReference>
<comment type="subcellular location">
    <subcellularLocation>
        <location evidence="6">Cytoplasm</location>
    </subcellularLocation>
</comment>
<dbReference type="NCBIfam" id="NF010922">
    <property type="entry name" value="PRK14342.1"/>
    <property type="match status" value="1"/>
</dbReference>
<dbReference type="InterPro" id="IPR004143">
    <property type="entry name" value="BPL_LPL_catalytic"/>
</dbReference>
<feature type="domain" description="BPL/LPL catalytic" evidence="7">
    <location>
        <begin position="52"/>
        <end position="227"/>
    </location>
</feature>
<feature type="active site" description="Acyl-thioester intermediate" evidence="6">
    <location>
        <position position="189"/>
    </location>
</feature>
<reference evidence="8 9" key="1">
    <citation type="submission" date="2014-02" db="EMBL/GenBank/DDBJ databases">
        <title>Expanding our view of genomic diversity in Candidatus Accumulibacter clades.</title>
        <authorList>
            <person name="Skennerton C.T."/>
            <person name="Barr J.J."/>
            <person name="Slater F.R."/>
            <person name="Bond P.L."/>
            <person name="Tyson G.W."/>
        </authorList>
    </citation>
    <scope>NUCLEOTIDE SEQUENCE [LARGE SCALE GENOMIC DNA]</scope>
    <source>
        <strain evidence="9">BA-91</strain>
    </source>
</reference>
<accession>A0A080LVD4</accession>